<name>A0A6L8VIN6_9RHOB</name>
<keyword evidence="1" id="KW-0813">Transport</keyword>
<dbReference type="GO" id="GO:0030288">
    <property type="term" value="C:outer membrane-bounded periplasmic space"/>
    <property type="evidence" value="ECO:0007669"/>
    <property type="project" value="TreeGrafter"/>
</dbReference>
<evidence type="ECO:0000259" key="5">
    <source>
        <dbReference type="Pfam" id="PF03968"/>
    </source>
</evidence>
<dbReference type="PANTHER" id="PTHR36504">
    <property type="entry name" value="LIPOPOLYSACCHARIDE EXPORT SYSTEM PROTEIN LPTA"/>
    <property type="match status" value="1"/>
</dbReference>
<dbReference type="GO" id="GO:0001530">
    <property type="term" value="F:lipopolysaccharide binding"/>
    <property type="evidence" value="ECO:0007669"/>
    <property type="project" value="InterPro"/>
</dbReference>
<dbReference type="GO" id="GO:0009279">
    <property type="term" value="C:cell outer membrane"/>
    <property type="evidence" value="ECO:0007669"/>
    <property type="project" value="TreeGrafter"/>
</dbReference>
<dbReference type="Pfam" id="PF03968">
    <property type="entry name" value="LptD_N"/>
    <property type="match status" value="1"/>
</dbReference>
<dbReference type="GO" id="GO:0017089">
    <property type="term" value="F:glycolipid transfer activity"/>
    <property type="evidence" value="ECO:0007669"/>
    <property type="project" value="TreeGrafter"/>
</dbReference>
<protein>
    <submittedName>
        <fullName evidence="6">Lipopolysaccharide transport periplasmic protein LptA</fullName>
    </submittedName>
</protein>
<feature type="chain" id="PRO_5027123603" evidence="4">
    <location>
        <begin position="24"/>
        <end position="173"/>
    </location>
</feature>
<proteinExistence type="predicted"/>
<dbReference type="RefSeq" id="WP_161346373.1">
    <property type="nucleotide sequence ID" value="NZ_BMGW01000006.1"/>
</dbReference>
<evidence type="ECO:0000313" key="7">
    <source>
        <dbReference type="Proteomes" id="UP000477083"/>
    </source>
</evidence>
<comment type="caution">
    <text evidence="6">The sequence shown here is derived from an EMBL/GenBank/DDBJ whole genome shotgun (WGS) entry which is preliminary data.</text>
</comment>
<keyword evidence="3" id="KW-0574">Periplasm</keyword>
<gene>
    <name evidence="6" type="primary">lptA</name>
    <name evidence="6" type="ORF">GS660_11005</name>
</gene>
<accession>A0A6L8VIN6</accession>
<evidence type="ECO:0000313" key="6">
    <source>
        <dbReference type="EMBL" id="MZQ89621.1"/>
    </source>
</evidence>
<reference evidence="6 7" key="1">
    <citation type="submission" date="2020-01" db="EMBL/GenBank/DDBJ databases">
        <title>Frigidibacter albus SP32T (=CGMCC 1.13995T).</title>
        <authorList>
            <person name="Liao X."/>
        </authorList>
    </citation>
    <scope>NUCLEOTIDE SEQUENCE [LARGE SCALE GENOMIC DNA]</scope>
    <source>
        <strain evidence="6 7">SP32</strain>
    </source>
</reference>
<feature type="domain" description="Organic solvent tolerance-like N-terminal" evidence="5">
    <location>
        <begin position="42"/>
        <end position="153"/>
    </location>
</feature>
<dbReference type="Proteomes" id="UP000477083">
    <property type="component" value="Unassembled WGS sequence"/>
</dbReference>
<dbReference type="Gene3D" id="2.60.450.10">
    <property type="entry name" value="Lipopolysaccharide (LPS) transport protein A like domain"/>
    <property type="match status" value="1"/>
</dbReference>
<dbReference type="InterPro" id="IPR005653">
    <property type="entry name" value="OstA-like_N"/>
</dbReference>
<feature type="signal peptide" evidence="4">
    <location>
        <begin position="1"/>
        <end position="23"/>
    </location>
</feature>
<dbReference type="NCBIfam" id="TIGR03002">
    <property type="entry name" value="outer_YhbN_LptA"/>
    <property type="match status" value="1"/>
</dbReference>
<keyword evidence="2 4" id="KW-0732">Signal</keyword>
<evidence type="ECO:0000256" key="1">
    <source>
        <dbReference type="ARBA" id="ARBA00022448"/>
    </source>
</evidence>
<keyword evidence="7" id="KW-1185">Reference proteome</keyword>
<dbReference type="OrthoDB" id="9811926at2"/>
<evidence type="ECO:0000256" key="3">
    <source>
        <dbReference type="ARBA" id="ARBA00022764"/>
    </source>
</evidence>
<dbReference type="InterPro" id="IPR052037">
    <property type="entry name" value="LPS_export_LptA"/>
</dbReference>
<dbReference type="InterPro" id="IPR014340">
    <property type="entry name" value="LptA"/>
</dbReference>
<dbReference type="AlphaFoldDB" id="A0A6L8VIN6"/>
<dbReference type="PANTHER" id="PTHR36504:SF1">
    <property type="entry name" value="LIPOPOLYSACCHARIDE EXPORT SYSTEM PROTEIN LPTA"/>
    <property type="match status" value="1"/>
</dbReference>
<sequence length="173" mass="17043">MALTLRLTLASLALAAGLAPAFAQGTNLTVSGLQQDTGAPVEVTADSLQVDQAAGSAVFTGNVLIVQGTMRLAAAEVRVAYAKAADGTPDTGTIDSMTATGGVTLATATEAAEAAEAVYSPQSGDLVMTGDVLLTQGGNSVSGQTLTIDLDTGAGRMDGRVKTVLQTGTAGGN</sequence>
<dbReference type="GO" id="GO:0015920">
    <property type="term" value="P:lipopolysaccharide transport"/>
    <property type="evidence" value="ECO:0007669"/>
    <property type="project" value="InterPro"/>
</dbReference>
<organism evidence="6 7">
    <name type="scientific">Frigidibacter albus</name>
    <dbReference type="NCBI Taxonomy" id="1465486"/>
    <lineage>
        <taxon>Bacteria</taxon>
        <taxon>Pseudomonadati</taxon>
        <taxon>Pseudomonadota</taxon>
        <taxon>Alphaproteobacteria</taxon>
        <taxon>Rhodobacterales</taxon>
        <taxon>Paracoccaceae</taxon>
        <taxon>Frigidibacter</taxon>
    </lineage>
</organism>
<evidence type="ECO:0000256" key="2">
    <source>
        <dbReference type="ARBA" id="ARBA00022729"/>
    </source>
</evidence>
<dbReference type="EMBL" id="WWNR01000006">
    <property type="protein sequence ID" value="MZQ89621.1"/>
    <property type="molecule type" value="Genomic_DNA"/>
</dbReference>
<evidence type="ECO:0000256" key="4">
    <source>
        <dbReference type="SAM" id="SignalP"/>
    </source>
</evidence>